<dbReference type="EMBL" id="RSCK01000072">
    <property type="protein sequence ID" value="RUT05865.1"/>
    <property type="molecule type" value="Genomic_DNA"/>
</dbReference>
<evidence type="ECO:0008006" key="4">
    <source>
        <dbReference type="Google" id="ProtNLM"/>
    </source>
</evidence>
<evidence type="ECO:0000256" key="1">
    <source>
        <dbReference type="SAM" id="MobiDB-lite"/>
    </source>
</evidence>
<accession>A0AB37UDD5</accession>
<dbReference type="InterPro" id="IPR010328">
    <property type="entry name" value="DUF928"/>
</dbReference>
<keyword evidence="3" id="KW-1185">Reference proteome</keyword>
<dbReference type="AlphaFoldDB" id="A0AB37UDD5"/>
<dbReference type="Pfam" id="PF06051">
    <property type="entry name" value="DUF928"/>
    <property type="match status" value="1"/>
</dbReference>
<evidence type="ECO:0000313" key="3">
    <source>
        <dbReference type="Proteomes" id="UP000282574"/>
    </source>
</evidence>
<organism evidence="2 3">
    <name type="scientific">Chroococcidiopsis cubana SAG 39.79</name>
    <dbReference type="NCBI Taxonomy" id="388085"/>
    <lineage>
        <taxon>Bacteria</taxon>
        <taxon>Bacillati</taxon>
        <taxon>Cyanobacteriota</taxon>
        <taxon>Cyanophyceae</taxon>
        <taxon>Chroococcidiopsidales</taxon>
        <taxon>Chroococcidiopsidaceae</taxon>
        <taxon>Chroococcidiopsis</taxon>
    </lineage>
</organism>
<reference evidence="2 3" key="1">
    <citation type="journal article" date="2019" name="Genome Biol. Evol.">
        <title>Day and night: Metabolic profiles and evolutionary relationships of six axenic non-marine cyanobacteria.</title>
        <authorList>
            <person name="Will S.E."/>
            <person name="Henke P."/>
            <person name="Boedeker C."/>
            <person name="Huang S."/>
            <person name="Brinkmann H."/>
            <person name="Rohde M."/>
            <person name="Jarek M."/>
            <person name="Friedl T."/>
            <person name="Seufert S."/>
            <person name="Schumacher M."/>
            <person name="Overmann J."/>
            <person name="Neumann-Schaal M."/>
            <person name="Petersen J."/>
        </authorList>
    </citation>
    <scope>NUCLEOTIDE SEQUENCE [LARGE SCALE GENOMIC DNA]</scope>
    <source>
        <strain evidence="2 3">SAG 39.79</strain>
    </source>
</reference>
<dbReference type="Proteomes" id="UP000282574">
    <property type="component" value="Unassembled WGS sequence"/>
</dbReference>
<evidence type="ECO:0000313" key="2">
    <source>
        <dbReference type="EMBL" id="RUT05865.1"/>
    </source>
</evidence>
<feature type="region of interest" description="Disordered" evidence="1">
    <location>
        <begin position="20"/>
        <end position="65"/>
    </location>
</feature>
<protein>
    <recommendedName>
        <fullName evidence="4">DUF928 domain-containing protein</fullName>
    </recommendedName>
</protein>
<name>A0AB37UDD5_9CYAN</name>
<comment type="caution">
    <text evidence="2">The sequence shown here is derived from an EMBL/GenBank/DDBJ whole genome shotgun (WGS) entry which is preliminary data.</text>
</comment>
<proteinExistence type="predicted"/>
<sequence length="262" mass="28953">MTWVFTSFLSYPKLVWAQSDKPTNDVSTSERSKQSEPDFSGYGRPGRRTGGGSRSPCPPIDPPLTALIPENNLGKTVAEHPSFLFYTPYSSQQAQSGEFVLQSEQGEDIYRTGITLPQTPGIVSLNIPSTVAPLEINQSYRWYFKVYCESPQTSTPIFVEGWVQRVALTPTLKSQLLAGKAQDYAIYAANGIWYDALAHLAQLRRTNGVNPQLERSWADLLNTKGVGLELLRQQPIVGSAGLVDELRSRKGAQNSARTLSQK</sequence>
<gene>
    <name evidence="2" type="ORF">DSM107010_53950</name>
</gene>